<keyword evidence="1" id="KW-0472">Membrane</keyword>
<feature type="transmembrane region" description="Helical" evidence="1">
    <location>
        <begin position="71"/>
        <end position="91"/>
    </location>
</feature>
<accession>A0ABT4AKE1</accession>
<feature type="transmembrane region" description="Helical" evidence="1">
    <location>
        <begin position="97"/>
        <end position="114"/>
    </location>
</feature>
<dbReference type="EMBL" id="JAPNKA010000001">
    <property type="protein sequence ID" value="MCY1082171.1"/>
    <property type="molecule type" value="Genomic_DNA"/>
</dbReference>
<dbReference type="Proteomes" id="UP001207654">
    <property type="component" value="Unassembled WGS sequence"/>
</dbReference>
<evidence type="ECO:0000313" key="3">
    <source>
        <dbReference type="Proteomes" id="UP001207654"/>
    </source>
</evidence>
<keyword evidence="1" id="KW-0812">Transmembrane</keyword>
<protein>
    <submittedName>
        <fullName evidence="2">Uncharacterized protein</fullName>
    </submittedName>
</protein>
<evidence type="ECO:0000313" key="2">
    <source>
        <dbReference type="EMBL" id="MCY1082171.1"/>
    </source>
</evidence>
<gene>
    <name evidence="2" type="ORF">OV287_47780</name>
</gene>
<comment type="caution">
    <text evidence="2">The sequence shown here is derived from an EMBL/GenBank/DDBJ whole genome shotgun (WGS) entry which is preliminary data.</text>
</comment>
<sequence>MADMLNQLWREIVERPDGPMAFRFYLQPVMAMLLAMRDGIKDAHEGRPAYLWALFTDKPHRRELLQSGWSSVARVFILAVAMDLIYQVLVLKELRPLEGLLVAVFLAIVPYVLLRGPVNRVARGLFHHRARRQN</sequence>
<reference evidence="2 3" key="1">
    <citation type="submission" date="2022-11" db="EMBL/GenBank/DDBJ databases">
        <title>Minimal conservation of predation-associated metabolite biosynthetic gene clusters underscores biosynthetic potential of Myxococcota including descriptions for ten novel species: Archangium lansinium sp. nov., Myxococcus landrumus sp. nov., Nannocystis bai.</title>
        <authorList>
            <person name="Ahearne A."/>
            <person name="Stevens C."/>
            <person name="Phillips K."/>
        </authorList>
    </citation>
    <scope>NUCLEOTIDE SEQUENCE [LARGE SCALE GENOMIC DNA]</scope>
    <source>
        <strain evidence="2 3">MIWBW</strain>
    </source>
</reference>
<organism evidence="2 3">
    <name type="scientific">Archangium lansingense</name>
    <dbReference type="NCBI Taxonomy" id="2995310"/>
    <lineage>
        <taxon>Bacteria</taxon>
        <taxon>Pseudomonadati</taxon>
        <taxon>Myxococcota</taxon>
        <taxon>Myxococcia</taxon>
        <taxon>Myxococcales</taxon>
        <taxon>Cystobacterineae</taxon>
        <taxon>Archangiaceae</taxon>
        <taxon>Archangium</taxon>
    </lineage>
</organism>
<proteinExistence type="predicted"/>
<evidence type="ECO:0000256" key="1">
    <source>
        <dbReference type="SAM" id="Phobius"/>
    </source>
</evidence>
<keyword evidence="1" id="KW-1133">Transmembrane helix</keyword>
<name>A0ABT4AKE1_9BACT</name>
<dbReference type="RefSeq" id="WP_267540747.1">
    <property type="nucleotide sequence ID" value="NZ_JAPNKA010000001.1"/>
</dbReference>
<keyword evidence="3" id="KW-1185">Reference proteome</keyword>